<dbReference type="HAMAP" id="MF_00277">
    <property type="entry name" value="PII_uridylyl_transf"/>
    <property type="match status" value="1"/>
</dbReference>
<evidence type="ECO:0000259" key="10">
    <source>
        <dbReference type="PROSITE" id="PS51831"/>
    </source>
</evidence>
<organism evidence="11 12">
    <name type="scientific">Rodentibacter caecimuris</name>
    <dbReference type="NCBI Taxonomy" id="1796644"/>
    <lineage>
        <taxon>Bacteria</taxon>
        <taxon>Pseudomonadati</taxon>
        <taxon>Pseudomonadota</taxon>
        <taxon>Gammaproteobacteria</taxon>
        <taxon>Pasteurellales</taxon>
        <taxon>Pasteurellaceae</taxon>
        <taxon>Rodentibacter</taxon>
    </lineage>
</organism>
<comment type="catalytic activity">
    <reaction evidence="8">
        <text>[protein-PII]-uridylyl-L-tyrosine + H2O = [protein-PII]-L-tyrosine + UMP + H(+)</text>
        <dbReference type="Rhea" id="RHEA:48600"/>
        <dbReference type="Rhea" id="RHEA-COMP:12147"/>
        <dbReference type="Rhea" id="RHEA-COMP:12148"/>
        <dbReference type="ChEBI" id="CHEBI:15377"/>
        <dbReference type="ChEBI" id="CHEBI:15378"/>
        <dbReference type="ChEBI" id="CHEBI:46858"/>
        <dbReference type="ChEBI" id="CHEBI:57865"/>
        <dbReference type="ChEBI" id="CHEBI:90602"/>
    </reaction>
</comment>
<gene>
    <name evidence="8" type="primary">glnD</name>
    <name evidence="11" type="ORF">BKG89_10395</name>
</gene>
<feature type="domain" description="ACT" evidence="9">
    <location>
        <begin position="793"/>
        <end position="863"/>
    </location>
</feature>
<dbReference type="SUPFAM" id="SSF81593">
    <property type="entry name" value="Nucleotidyltransferase substrate binding subunit/domain"/>
    <property type="match status" value="1"/>
</dbReference>
<dbReference type="SMART" id="SM00471">
    <property type="entry name" value="HDc"/>
    <property type="match status" value="1"/>
</dbReference>
<dbReference type="InterPro" id="IPR043519">
    <property type="entry name" value="NT_sf"/>
</dbReference>
<name>A0ABX3KWC6_9PAST</name>
<reference evidence="11 12" key="1">
    <citation type="submission" date="2016-10" db="EMBL/GenBank/DDBJ databases">
        <title>Rodentibacter gen. nov. and new species.</title>
        <authorList>
            <person name="Christensen H."/>
        </authorList>
    </citation>
    <scope>NUCLEOTIDE SEQUENCE [LARGE SCALE GENOMIC DNA]</scope>
    <source>
        <strain evidence="11 12">1998236014</strain>
    </source>
</reference>
<evidence type="ECO:0000256" key="8">
    <source>
        <dbReference type="HAMAP-Rule" id="MF_00277"/>
    </source>
</evidence>
<dbReference type="InterPro" id="IPR045865">
    <property type="entry name" value="ACT-like_dom_sf"/>
</dbReference>
<feature type="region of interest" description="Uridylyl-removing" evidence="8">
    <location>
        <begin position="328"/>
        <end position="686"/>
    </location>
</feature>
<dbReference type="SUPFAM" id="SSF109604">
    <property type="entry name" value="HD-domain/PDEase-like"/>
    <property type="match status" value="1"/>
</dbReference>
<dbReference type="PANTHER" id="PTHR47320:SF1">
    <property type="entry name" value="BIFUNCTIONAL URIDYLYLTRANSFERASE_URIDYLYL-REMOVING ENZYME"/>
    <property type="match status" value="1"/>
</dbReference>
<evidence type="ECO:0000259" key="9">
    <source>
        <dbReference type="PROSITE" id="PS51671"/>
    </source>
</evidence>
<dbReference type="CDD" id="cd04899">
    <property type="entry name" value="ACT_ACR-UUR-like_2"/>
    <property type="match status" value="1"/>
</dbReference>
<keyword evidence="4 8" id="KW-0378">Hydrolase</keyword>
<dbReference type="RefSeq" id="WP_077464629.1">
    <property type="nucleotide sequence ID" value="NZ_MLAA01000056.1"/>
</dbReference>
<dbReference type="PANTHER" id="PTHR47320">
    <property type="entry name" value="BIFUNCTIONAL URIDYLYLTRANSFERASE/URIDYLYL-REMOVING ENZYME"/>
    <property type="match status" value="1"/>
</dbReference>
<comment type="catalytic activity">
    <reaction evidence="7">
        <text>guanosine 3',5'-bis(diphosphate) + H2O = GDP + diphosphate + H(+)</text>
        <dbReference type="Rhea" id="RHEA:14253"/>
        <dbReference type="ChEBI" id="CHEBI:15377"/>
        <dbReference type="ChEBI" id="CHEBI:15378"/>
        <dbReference type="ChEBI" id="CHEBI:33019"/>
        <dbReference type="ChEBI" id="CHEBI:58189"/>
        <dbReference type="ChEBI" id="CHEBI:77828"/>
        <dbReference type="EC" id="3.1.7.2"/>
    </reaction>
</comment>
<evidence type="ECO:0000313" key="11">
    <source>
        <dbReference type="EMBL" id="OOF66508.1"/>
    </source>
</evidence>
<dbReference type="Pfam" id="PF01966">
    <property type="entry name" value="HD"/>
    <property type="match status" value="1"/>
</dbReference>
<evidence type="ECO:0000256" key="1">
    <source>
        <dbReference type="ARBA" id="ARBA00022679"/>
    </source>
</evidence>
<comment type="cofactor">
    <cofactor evidence="8">
        <name>Mg(2+)</name>
        <dbReference type="ChEBI" id="CHEBI:18420"/>
    </cofactor>
</comment>
<dbReference type="SUPFAM" id="SSF81301">
    <property type="entry name" value="Nucleotidyltransferase"/>
    <property type="match status" value="1"/>
</dbReference>
<evidence type="ECO:0000256" key="5">
    <source>
        <dbReference type="ARBA" id="ARBA00022842"/>
    </source>
</evidence>
<comment type="caution">
    <text evidence="11">The sequence shown here is derived from an EMBL/GenBank/DDBJ whole genome shotgun (WGS) entry which is preliminary data.</text>
</comment>
<feature type="region of interest" description="Uridylyltransferase" evidence="8">
    <location>
        <begin position="1"/>
        <end position="327"/>
    </location>
</feature>
<accession>A0ABX3KWC6</accession>
<dbReference type="GO" id="GO:0016779">
    <property type="term" value="F:nucleotidyltransferase activity"/>
    <property type="evidence" value="ECO:0007669"/>
    <property type="project" value="UniProtKB-KW"/>
</dbReference>
<dbReference type="CDD" id="cd05401">
    <property type="entry name" value="NT_GlnE_GlnD_like"/>
    <property type="match status" value="1"/>
</dbReference>
<feature type="domain" description="HD" evidence="10">
    <location>
        <begin position="445"/>
        <end position="567"/>
    </location>
</feature>
<keyword evidence="3" id="KW-0677">Repeat</keyword>
<dbReference type="Proteomes" id="UP000188820">
    <property type="component" value="Unassembled WGS sequence"/>
</dbReference>
<keyword evidence="2 8" id="KW-0548">Nucleotidyltransferase</keyword>
<dbReference type="InterPro" id="IPR006674">
    <property type="entry name" value="HD_domain"/>
</dbReference>
<dbReference type="PIRSF" id="PIRSF006288">
    <property type="entry name" value="PII_uridyltransf"/>
    <property type="match status" value="1"/>
</dbReference>
<evidence type="ECO:0000256" key="4">
    <source>
        <dbReference type="ARBA" id="ARBA00022801"/>
    </source>
</evidence>
<dbReference type="NCBIfam" id="NF002487">
    <property type="entry name" value="PRK01759.1"/>
    <property type="match status" value="1"/>
</dbReference>
<comment type="similarity">
    <text evidence="8">Belongs to the GlnD family.</text>
</comment>
<dbReference type="Pfam" id="PF08335">
    <property type="entry name" value="GlnD_UR_UTase"/>
    <property type="match status" value="1"/>
</dbReference>
<evidence type="ECO:0000256" key="2">
    <source>
        <dbReference type="ARBA" id="ARBA00022695"/>
    </source>
</evidence>
<proteinExistence type="inferred from homology"/>
<comment type="function">
    <text evidence="8">Modifies, by uridylylation and deuridylylation, the PII regulatory proteins (GlnB and homologs), in response to the nitrogen status of the cell that GlnD senses through the glutamine level. Under low glutamine levels, catalyzes the conversion of the PII proteins and UTP to PII-UMP and PPi, while under higher glutamine levels, GlnD hydrolyzes PII-UMP to PII and UMP (deuridylylation). Thus, controls uridylylation state and activity of the PII proteins, and plays an important role in the regulation of nitrogen metabolism.</text>
</comment>
<dbReference type="InterPro" id="IPR002912">
    <property type="entry name" value="ACT_dom"/>
</dbReference>
<evidence type="ECO:0000256" key="7">
    <source>
        <dbReference type="ARBA" id="ARBA00047968"/>
    </source>
</evidence>
<dbReference type="PROSITE" id="PS51671">
    <property type="entry name" value="ACT"/>
    <property type="match status" value="2"/>
</dbReference>
<dbReference type="InterPro" id="IPR013546">
    <property type="entry name" value="PII_UdlTrfase/GS_AdlTrfase"/>
</dbReference>
<keyword evidence="6 8" id="KW-0511">Multifunctional enzyme</keyword>
<keyword evidence="5 8" id="KW-0460">Magnesium</keyword>
<dbReference type="InterPro" id="IPR003607">
    <property type="entry name" value="HD/PDEase_dom"/>
</dbReference>
<comment type="activity regulation">
    <text evidence="8">Uridylyltransferase (UTase) activity is inhibited by glutamine, while glutamine activates uridylyl-removing (UR) activity.</text>
</comment>
<sequence>MLFSYRPESNLTAKSVKNQHELLKKFELEHFSQYDIFSLIANRTAFFDTFFTHLWEHFQLSQDSLCLVAVGGYGREEMFPLSDLDFLILTECTLSPCQQGKISRLIKFLWDCGFQVGQSVRSLEECLIEGKRDITIATNLLEARYLSGKKILFEDLSKLLNAPDFWNKSDFFAAKIEEKKQRYQRYRNTAYNLEPDIKYNPGGLRDLHLLYWIALRHNGAKNLAQILNSGFIYPEEYLQLKESQAFLFRVRFVLHLILKRADNRLLFDRQIRVSQILGFEGKRNEGVEKMMKQFFQALCTISRMTNLLAQHYQEHFLTPIYDVFIHQLDEDFELVNHGLRLRNPRVLLENADRILDLFFYLTQFEKAELHSSTLRQLDLALKQLNGKLSESEIAREKFLRLFNQPNAVRRAFLPMHQYGVLTAYLSQWECIEGLMQFDLFHIYTVDEHTLRVMLKLESFLTEESAEHYPICHHLFSRFSDRTLLYIAALFHDIAKGRGGDHAQLGALDVIQFARLHSFDQREIETMRWLVESHLLMSITAQRRDIHDPEVVLSFAEQVQNQVRLDYLTCLTVADICATNETLWNSWKRSLFTELYHYTRRQFLQGMEQHLDNREKIEENRRQAFKILNQSQLGLTETQIILLWNDFPEAYFARNFPQQIAWHTGLIARFNGQILVKISNRFTQGGTEVFVYCQDKANLFNKIVSTIGAKKCSIHDAQIFTSENGYVFDSFIITETDGRLLQFERRRELEKVLSRILLDDKIPILSVIQKRQLRHFSVETEVRFLNTDKKAYTGVEIIALDKTGLLAQISQIFADLKLNLRYAKITTVGEKAEDFFILTNKNARALNQQEREKLAKTLYQRLGR</sequence>
<comment type="catalytic activity">
    <reaction evidence="8">
        <text>[protein-PII]-L-tyrosine + UTP = [protein-PII]-uridylyl-L-tyrosine + diphosphate</text>
        <dbReference type="Rhea" id="RHEA:13673"/>
        <dbReference type="Rhea" id="RHEA-COMP:12147"/>
        <dbReference type="Rhea" id="RHEA-COMP:12148"/>
        <dbReference type="ChEBI" id="CHEBI:33019"/>
        <dbReference type="ChEBI" id="CHEBI:46398"/>
        <dbReference type="ChEBI" id="CHEBI:46858"/>
        <dbReference type="ChEBI" id="CHEBI:90602"/>
        <dbReference type="EC" id="2.7.7.59"/>
    </reaction>
</comment>
<comment type="domain">
    <text evidence="8">Has four distinct domains: an N-terminal nucleotidyltransferase (NT) domain responsible for UTase activity, a central HD domain that encodes UR activity, and two C-terminal ACT domains that seem to have a role in glutamine sensing.</text>
</comment>
<dbReference type="Gene3D" id="1.10.3210.10">
    <property type="entry name" value="Hypothetical protein af1432"/>
    <property type="match status" value="1"/>
</dbReference>
<dbReference type="EC" id="3.1.4.-" evidence="8"/>
<dbReference type="InterPro" id="IPR010043">
    <property type="entry name" value="UTase/UR"/>
</dbReference>
<dbReference type="PROSITE" id="PS51831">
    <property type="entry name" value="HD"/>
    <property type="match status" value="1"/>
</dbReference>
<keyword evidence="12" id="KW-1185">Reference proteome</keyword>
<dbReference type="EC" id="2.7.7.59" evidence="8"/>
<dbReference type="CDD" id="cd04900">
    <property type="entry name" value="ACT_UUR-like_1"/>
    <property type="match status" value="1"/>
</dbReference>
<keyword evidence="1 8" id="KW-0808">Transferase</keyword>
<dbReference type="SUPFAM" id="SSF55021">
    <property type="entry name" value="ACT-like"/>
    <property type="match status" value="2"/>
</dbReference>
<dbReference type="NCBIfam" id="TIGR01693">
    <property type="entry name" value="UTase_glnD"/>
    <property type="match status" value="1"/>
</dbReference>
<protein>
    <recommendedName>
        <fullName evidence="8">Bifunctional uridylyltransferase/uridylyl-removing enzyme</fullName>
        <shortName evidence="8">UTase/UR</shortName>
    </recommendedName>
    <alternativeName>
        <fullName evidence="8">Bifunctional [protein-PII] modification enzyme</fullName>
    </alternativeName>
    <alternativeName>
        <fullName evidence="8">Bifunctional nitrogen sensor protein</fullName>
    </alternativeName>
    <domain>
        <recommendedName>
            <fullName evidence="8">[Protein-PII] uridylyltransferase</fullName>
            <shortName evidence="8">PII uridylyltransferase</shortName>
            <shortName evidence="8">UTase</shortName>
            <ecNumber evidence="8">2.7.7.59</ecNumber>
        </recommendedName>
    </domain>
    <domain>
        <recommendedName>
            <fullName evidence="8">[Protein-PII]-UMP uridylyl-removing enzyme</fullName>
            <shortName evidence="8">UR</shortName>
            <ecNumber evidence="8">3.1.4.-</ecNumber>
        </recommendedName>
    </domain>
</protein>
<dbReference type="EMBL" id="MLAA01000056">
    <property type="protein sequence ID" value="OOF66508.1"/>
    <property type="molecule type" value="Genomic_DNA"/>
</dbReference>
<evidence type="ECO:0000256" key="3">
    <source>
        <dbReference type="ARBA" id="ARBA00022737"/>
    </source>
</evidence>
<evidence type="ECO:0000313" key="12">
    <source>
        <dbReference type="Proteomes" id="UP000188820"/>
    </source>
</evidence>
<evidence type="ECO:0000256" key="6">
    <source>
        <dbReference type="ARBA" id="ARBA00023268"/>
    </source>
</evidence>
<dbReference type="CDD" id="cd00077">
    <property type="entry name" value="HDc"/>
    <property type="match status" value="1"/>
</dbReference>
<feature type="domain" description="ACT" evidence="9">
    <location>
        <begin position="687"/>
        <end position="766"/>
    </location>
</feature>
<dbReference type="Pfam" id="PF01842">
    <property type="entry name" value="ACT"/>
    <property type="match status" value="1"/>
</dbReference>